<dbReference type="GO" id="GO:0031515">
    <property type="term" value="C:tRNA (m1A) methyltransferase complex"/>
    <property type="evidence" value="ECO:0007669"/>
    <property type="project" value="InterPro"/>
</dbReference>
<keyword evidence="9" id="KW-1185">Reference proteome</keyword>
<evidence type="ECO:0000256" key="3">
    <source>
        <dbReference type="ARBA" id="ARBA00021704"/>
    </source>
</evidence>
<dbReference type="Proteomes" id="UP000054321">
    <property type="component" value="Unassembled WGS sequence"/>
</dbReference>
<evidence type="ECO:0000256" key="5">
    <source>
        <dbReference type="ARBA" id="ARBA00023242"/>
    </source>
</evidence>
<comment type="subcellular location">
    <subcellularLocation>
        <location evidence="1">Nucleus</location>
    </subcellularLocation>
</comment>
<evidence type="ECO:0000313" key="9">
    <source>
        <dbReference type="Proteomes" id="UP000054321"/>
    </source>
</evidence>
<dbReference type="PANTHER" id="PTHR12945:SF0">
    <property type="entry name" value="TRNA (ADENINE(58)-N(1))-METHYLTRANSFERASE NON-CATALYTIC SUBUNIT TRM6"/>
    <property type="match status" value="1"/>
</dbReference>
<dbReference type="HOGENOM" id="CLU_010916_2_0_1"/>
<dbReference type="EMBL" id="KN832879">
    <property type="protein sequence ID" value="KIM99041.1"/>
    <property type="molecule type" value="Genomic_DNA"/>
</dbReference>
<dbReference type="InterPro" id="IPR017423">
    <property type="entry name" value="TRM6"/>
</dbReference>
<comment type="similarity">
    <text evidence="2">Belongs to the TRM6/GCD10 family.</text>
</comment>
<reference evidence="9" key="2">
    <citation type="submission" date="2015-01" db="EMBL/GenBank/DDBJ databases">
        <title>Evolutionary Origins and Diversification of the Mycorrhizal Mutualists.</title>
        <authorList>
            <consortium name="DOE Joint Genome Institute"/>
            <consortium name="Mycorrhizal Genomics Consortium"/>
            <person name="Kohler A."/>
            <person name="Kuo A."/>
            <person name="Nagy L.G."/>
            <person name="Floudas D."/>
            <person name="Copeland A."/>
            <person name="Barry K.W."/>
            <person name="Cichocki N."/>
            <person name="Veneault-Fourrey C."/>
            <person name="LaButti K."/>
            <person name="Lindquist E.A."/>
            <person name="Lipzen A."/>
            <person name="Lundell T."/>
            <person name="Morin E."/>
            <person name="Murat C."/>
            <person name="Riley R."/>
            <person name="Ohm R."/>
            <person name="Sun H."/>
            <person name="Tunlid A."/>
            <person name="Henrissat B."/>
            <person name="Grigoriev I.V."/>
            <person name="Hibbett D.S."/>
            <person name="Martin F."/>
        </authorList>
    </citation>
    <scope>NUCLEOTIDE SEQUENCE [LARGE SCALE GENOMIC DNA]</scope>
    <source>
        <strain evidence="9">Zn</strain>
    </source>
</reference>
<dbReference type="Pfam" id="PF04189">
    <property type="entry name" value="Gcd10p"/>
    <property type="match status" value="1"/>
</dbReference>
<keyword evidence="5" id="KW-0539">Nucleus</keyword>
<accession>A0A0C3H9K3</accession>
<evidence type="ECO:0000256" key="6">
    <source>
        <dbReference type="ARBA" id="ARBA00032319"/>
    </source>
</evidence>
<dbReference type="PANTHER" id="PTHR12945">
    <property type="entry name" value="TRANSLATION INITIATION FACTOR EIF3-RELATED"/>
    <property type="match status" value="1"/>
</dbReference>
<evidence type="ECO:0000256" key="4">
    <source>
        <dbReference type="ARBA" id="ARBA00022694"/>
    </source>
</evidence>
<evidence type="ECO:0000256" key="7">
    <source>
        <dbReference type="SAM" id="MobiDB-lite"/>
    </source>
</evidence>
<evidence type="ECO:0000256" key="1">
    <source>
        <dbReference type="ARBA" id="ARBA00004123"/>
    </source>
</evidence>
<dbReference type="AlphaFoldDB" id="A0A0C3H9K3"/>
<dbReference type="GO" id="GO:0030488">
    <property type="term" value="P:tRNA methylation"/>
    <property type="evidence" value="ECO:0007669"/>
    <property type="project" value="InterPro"/>
</dbReference>
<name>A0A0C3H9K3_OIDMZ</name>
<dbReference type="STRING" id="913774.A0A0C3H9K3"/>
<gene>
    <name evidence="8" type="ORF">OIDMADRAFT_166656</name>
</gene>
<dbReference type="FunCoup" id="A0A0C3H9K3">
    <property type="interactions" value="964"/>
</dbReference>
<dbReference type="InParanoid" id="A0A0C3H9K3"/>
<keyword evidence="4" id="KW-0819">tRNA processing</keyword>
<evidence type="ECO:0000256" key="2">
    <source>
        <dbReference type="ARBA" id="ARBA00008320"/>
    </source>
</evidence>
<dbReference type="OrthoDB" id="10254665at2759"/>
<evidence type="ECO:0000313" key="8">
    <source>
        <dbReference type="EMBL" id="KIM99041.1"/>
    </source>
</evidence>
<dbReference type="GO" id="GO:0005634">
    <property type="term" value="C:nucleus"/>
    <property type="evidence" value="ECO:0007669"/>
    <property type="project" value="UniProtKB-SubCell"/>
</dbReference>
<feature type="compositionally biased region" description="Basic and acidic residues" evidence="7">
    <location>
        <begin position="535"/>
        <end position="548"/>
    </location>
</feature>
<protein>
    <recommendedName>
        <fullName evidence="3">tRNA (adenine(58)-N(1))-methyltransferase non-catalytic subunit TRM6</fullName>
    </recommendedName>
    <alternativeName>
        <fullName evidence="6">tRNA(m1A58)-methyltransferase subunit TRM6</fullName>
    </alternativeName>
</protein>
<feature type="region of interest" description="Disordered" evidence="7">
    <location>
        <begin position="525"/>
        <end position="559"/>
    </location>
</feature>
<organism evidence="8 9">
    <name type="scientific">Oidiodendron maius (strain Zn)</name>
    <dbReference type="NCBI Taxonomy" id="913774"/>
    <lineage>
        <taxon>Eukaryota</taxon>
        <taxon>Fungi</taxon>
        <taxon>Dikarya</taxon>
        <taxon>Ascomycota</taxon>
        <taxon>Pezizomycotina</taxon>
        <taxon>Leotiomycetes</taxon>
        <taxon>Leotiomycetes incertae sedis</taxon>
        <taxon>Myxotrichaceae</taxon>
        <taxon>Oidiodendron</taxon>
    </lineage>
</organism>
<reference evidence="8 9" key="1">
    <citation type="submission" date="2014-04" db="EMBL/GenBank/DDBJ databases">
        <authorList>
            <consortium name="DOE Joint Genome Institute"/>
            <person name="Kuo A."/>
            <person name="Martino E."/>
            <person name="Perotto S."/>
            <person name="Kohler A."/>
            <person name="Nagy L.G."/>
            <person name="Floudas D."/>
            <person name="Copeland A."/>
            <person name="Barry K.W."/>
            <person name="Cichocki N."/>
            <person name="Veneault-Fourrey C."/>
            <person name="LaButti K."/>
            <person name="Lindquist E.A."/>
            <person name="Lipzen A."/>
            <person name="Lundell T."/>
            <person name="Morin E."/>
            <person name="Murat C."/>
            <person name="Sun H."/>
            <person name="Tunlid A."/>
            <person name="Henrissat B."/>
            <person name="Grigoriev I.V."/>
            <person name="Hibbett D.S."/>
            <person name="Martin F."/>
            <person name="Nordberg H.P."/>
            <person name="Cantor M.N."/>
            <person name="Hua S.X."/>
        </authorList>
    </citation>
    <scope>NUCLEOTIDE SEQUENCE [LARGE SCALE GENOMIC DNA]</scope>
    <source>
        <strain evidence="8 9">Zn</strain>
    </source>
</reference>
<sequence>MQSLVRPNAWVALRLQSGQHKIIQIIPNTIISLAKYGTFSSNLIVSRPYNLTYELLDRESGAKDSDLRIVPASELHADTIAEEEASAGTETTIGGDGVEFQLVGENGEVVMRSNRETIDDSARQTLTMEEIEELKLEGTDAGKDLIAKLMLSHTGLDQKTSFSLAKYKLLKTKKYLRQFTVLPVDVPLLTQWMLEEKDSSKILDMREEMLALIGSWSNVHHAPSPADLPGPVGGRWLVVDETGGLLVAAMAERMGILHADVDRENSELLDYAEFEGPSYHDRRSDHGLATSNTITMIHTNAQPNLNLLSYFNYEPNAPSSASCHNHPLATQLLPLSWLQLLSPSSDTTYSTVPRDYTPEELATMKSGKRGTYHRKVRRYTRIRHIVDSTRAGGFDGLAVASSMDPVSVLRHTIPLLRGGASIAVFSPTIEPLTQLSDLYSTSRRTAFIQRPPKEIEDWSLDELTKWQGNDDFPLIPTLVLGSSLQTARVRSWQVLPGRTHPIMTSKGGAEGYLWTATRVIPAEGKVSARGKYSKRRTENAPKGDKSEGIQKQLDNGDLE</sequence>
<proteinExistence type="inferred from homology"/>